<evidence type="ECO:0000256" key="1">
    <source>
        <dbReference type="ARBA" id="ARBA00022801"/>
    </source>
</evidence>
<dbReference type="PANTHER" id="PTHR48081:SF13">
    <property type="entry name" value="ALPHA_BETA HYDROLASE"/>
    <property type="match status" value="1"/>
</dbReference>
<dbReference type="GO" id="GO:0016787">
    <property type="term" value="F:hydrolase activity"/>
    <property type="evidence" value="ECO:0007669"/>
    <property type="project" value="UniProtKB-KW"/>
</dbReference>
<dbReference type="InterPro" id="IPR050300">
    <property type="entry name" value="GDXG_lipolytic_enzyme"/>
</dbReference>
<organism evidence="3 4">
    <name type="scientific">Echinicola jeungdonensis</name>
    <dbReference type="NCBI Taxonomy" id="709343"/>
    <lineage>
        <taxon>Bacteria</taxon>
        <taxon>Pseudomonadati</taxon>
        <taxon>Bacteroidota</taxon>
        <taxon>Cytophagia</taxon>
        <taxon>Cytophagales</taxon>
        <taxon>Cyclobacteriaceae</taxon>
        <taxon>Echinicola</taxon>
    </lineage>
</organism>
<dbReference type="InterPro" id="IPR049492">
    <property type="entry name" value="BD-FAE-like_dom"/>
</dbReference>
<name>A0ABV5J383_9BACT</name>
<accession>A0ABV5J383</accession>
<keyword evidence="4" id="KW-1185">Reference proteome</keyword>
<protein>
    <submittedName>
        <fullName evidence="3">Alpha/beta hydrolase fold domain-containing protein</fullName>
    </submittedName>
</protein>
<dbReference type="InterPro" id="IPR029058">
    <property type="entry name" value="AB_hydrolase_fold"/>
</dbReference>
<feature type="domain" description="BD-FAE-like" evidence="2">
    <location>
        <begin position="82"/>
        <end position="266"/>
    </location>
</feature>
<dbReference type="Proteomes" id="UP001589654">
    <property type="component" value="Unassembled WGS sequence"/>
</dbReference>
<proteinExistence type="predicted"/>
<evidence type="ECO:0000259" key="2">
    <source>
        <dbReference type="Pfam" id="PF20434"/>
    </source>
</evidence>
<evidence type="ECO:0000313" key="4">
    <source>
        <dbReference type="Proteomes" id="UP001589654"/>
    </source>
</evidence>
<reference evidence="3 4" key="1">
    <citation type="submission" date="2024-09" db="EMBL/GenBank/DDBJ databases">
        <authorList>
            <person name="Sun Q."/>
            <person name="Mori K."/>
        </authorList>
    </citation>
    <scope>NUCLEOTIDE SEQUENCE [LARGE SCALE GENOMIC DNA]</scope>
    <source>
        <strain evidence="3 4">CECT 7682</strain>
    </source>
</reference>
<evidence type="ECO:0000313" key="3">
    <source>
        <dbReference type="EMBL" id="MFB9211281.1"/>
    </source>
</evidence>
<dbReference type="PANTHER" id="PTHR48081">
    <property type="entry name" value="AB HYDROLASE SUPERFAMILY PROTEIN C4A8.06C"/>
    <property type="match status" value="1"/>
</dbReference>
<dbReference type="SUPFAM" id="SSF53474">
    <property type="entry name" value="alpha/beta-Hydrolases"/>
    <property type="match status" value="1"/>
</dbReference>
<dbReference type="EMBL" id="JBHMEW010000046">
    <property type="protein sequence ID" value="MFB9211281.1"/>
    <property type="molecule type" value="Genomic_DNA"/>
</dbReference>
<keyword evidence="1 3" id="KW-0378">Hydrolase</keyword>
<comment type="caution">
    <text evidence="3">The sequence shown here is derived from an EMBL/GenBank/DDBJ whole genome shotgun (WGS) entry which is preliminary data.</text>
</comment>
<dbReference type="RefSeq" id="WP_290247302.1">
    <property type="nucleotide sequence ID" value="NZ_JAUFQT010000001.1"/>
</dbReference>
<sequence length="331" mass="37110">MKLNLLLTALFISLCCTNGWSQQKTIPRDTSYNAQAVWEKIKGDFPQAKLAKDELPEGVREDRDVVYTVLKDTPYGDRPLHLDIFYPESSQNLPVILLIHGGGWRSGDKSLQVPMAKKLAKKGFVTICVEYQLSLEAKYPAAVHNIKSAIRWTRAHADQYGINPDRIAISGCSAGGQLASLVGLTNNVDKMEGKQGWEEYSSEVQAIMDIDGAINFLAPLSLKSPRSPDSPDAFWLGGTFTQVPAIWKEASPGYWVDENSVPTLFVNSGFPRFHAGQAEMVEMLEDYGIYHEVYEFDVKMHPFWLFEPWVDTTVGYMDGFLKKVFAEDNSN</sequence>
<gene>
    <name evidence="3" type="ORF">ACFFUR_05640</name>
</gene>
<dbReference type="Gene3D" id="3.40.50.1820">
    <property type="entry name" value="alpha/beta hydrolase"/>
    <property type="match status" value="1"/>
</dbReference>
<dbReference type="Pfam" id="PF20434">
    <property type="entry name" value="BD-FAE"/>
    <property type="match status" value="1"/>
</dbReference>